<protein>
    <submittedName>
        <fullName evidence="1">LPS biosynthesis protein</fullName>
    </submittedName>
</protein>
<evidence type="ECO:0000313" key="1">
    <source>
        <dbReference type="EMBL" id="OGD88339.1"/>
    </source>
</evidence>
<dbReference type="NCBIfam" id="TIGR03573">
    <property type="entry name" value="WbuX"/>
    <property type="match status" value="1"/>
</dbReference>
<name>A0A1F5G924_9BACT</name>
<gene>
    <name evidence="1" type="ORF">A2693_02690</name>
</gene>
<dbReference type="SUPFAM" id="SSF52402">
    <property type="entry name" value="Adenine nucleotide alpha hydrolases-like"/>
    <property type="match status" value="1"/>
</dbReference>
<organism evidence="1 2">
    <name type="scientific">Candidatus Curtissbacteria bacterium RIFCSPHIGHO2_01_FULL_40_12</name>
    <dbReference type="NCBI Taxonomy" id="1797710"/>
    <lineage>
        <taxon>Bacteria</taxon>
        <taxon>Candidatus Curtissiibacteriota</taxon>
    </lineage>
</organism>
<sequence>MRYCKKCVQPDTRPGIKFDSDGICPPCRFTAKFDEIDWEQRKRELLEIADFGKKHNVSGYDCIVGVSGGKDSTRQSLYVRDGLGLKPLLVCCGYPPEQLTERGAHNISNLISLGFDTVTIAPAPQIWKKLMRRSFLKYGNWAKSTEMALYASAPKVAIAYQIPLIFLGENPAIQLGDLGVGSISADAGKMKYSNTLAGGNPDELLEDENIARQQALWYRYSSDEELEWGKLKIQYLGYYWRDFTKLDNAKFSIARGLEIREDSPGNTGHIFPFNALDDDFVIVNQMIKYIKYGFGQVTDEVCEEIRFGRMTREEAVDLVKKYDGKCSNYYIKKFCNYIEILENKFWQVVESFRNKDIWKKDKQGKWVLKTPLI</sequence>
<dbReference type="AlphaFoldDB" id="A0A1F5G924"/>
<comment type="caution">
    <text evidence="1">The sequence shown here is derived from an EMBL/GenBank/DDBJ whole genome shotgun (WGS) entry which is preliminary data.</text>
</comment>
<dbReference type="EMBL" id="MFAY01000041">
    <property type="protein sequence ID" value="OGD88339.1"/>
    <property type="molecule type" value="Genomic_DNA"/>
</dbReference>
<proteinExistence type="predicted"/>
<accession>A0A1F5G924</accession>
<dbReference type="Proteomes" id="UP000178577">
    <property type="component" value="Unassembled WGS sequence"/>
</dbReference>
<reference evidence="1 2" key="1">
    <citation type="journal article" date="2016" name="Nat. Commun.">
        <title>Thousands of microbial genomes shed light on interconnected biogeochemical processes in an aquifer system.</title>
        <authorList>
            <person name="Anantharaman K."/>
            <person name="Brown C.T."/>
            <person name="Hug L.A."/>
            <person name="Sharon I."/>
            <person name="Castelle C.J."/>
            <person name="Probst A.J."/>
            <person name="Thomas B.C."/>
            <person name="Singh A."/>
            <person name="Wilkins M.J."/>
            <person name="Karaoz U."/>
            <person name="Brodie E.L."/>
            <person name="Williams K.H."/>
            <person name="Hubbard S.S."/>
            <person name="Banfield J.F."/>
        </authorList>
    </citation>
    <scope>NUCLEOTIDE SEQUENCE [LARGE SCALE GENOMIC DNA]</scope>
</reference>
<evidence type="ECO:0000313" key="2">
    <source>
        <dbReference type="Proteomes" id="UP000178577"/>
    </source>
</evidence>
<dbReference type="InterPro" id="IPR020022">
    <property type="entry name" value="N-acetyl_sugar_amidoTrfase"/>
</dbReference>